<evidence type="ECO:0000256" key="1">
    <source>
        <dbReference type="ARBA" id="ARBA00022441"/>
    </source>
</evidence>
<name>A0A832N4Y8_9GAMM</name>
<keyword evidence="1" id="KW-0880">Kelch repeat</keyword>
<dbReference type="PANTHER" id="PTHR24412">
    <property type="entry name" value="KELCH PROTEIN"/>
    <property type="match status" value="1"/>
</dbReference>
<dbReference type="SUPFAM" id="SSF50965">
    <property type="entry name" value="Galactose oxidase, central domain"/>
    <property type="match status" value="1"/>
</dbReference>
<comment type="caution">
    <text evidence="3">The sequence shown here is derived from an EMBL/GenBank/DDBJ whole genome shotgun (WGS) entry which is preliminary data.</text>
</comment>
<dbReference type="Pfam" id="PF01344">
    <property type="entry name" value="Kelch_1"/>
    <property type="match status" value="2"/>
</dbReference>
<sequence>MKTNQSNSPGHWDSLSSLEIARSHPSVASYKGKVFAFGGGGPSFKSLNSAICFDPKTNSWQKRQDMPTLRSGTVAATVGDKIYVMGGGFRQEDGMFRFLTTVEIYHPDSDSWENGPDLTMPHDYPAVAVLDNSIYVIGGHHPDATQGGPKTDPGFDYCERLDIEKNEWQAIAPLPTPRFALSAVTHNGQILAMGGVAFRPEGFNNFTTIETYDPTSNTWSSQDDFHLPWPAAGLGSAKLGDDIYVFGGYSDDDIHNRTARYNSETATWQQVASLPAPACAMGVTVCDNAIYAVGGWADDGRTPINVFYRYSL</sequence>
<evidence type="ECO:0000256" key="2">
    <source>
        <dbReference type="ARBA" id="ARBA00022737"/>
    </source>
</evidence>
<proteinExistence type="predicted"/>
<protein>
    <submittedName>
        <fullName evidence="3">Kelch-like protein</fullName>
    </submittedName>
</protein>
<reference evidence="3" key="1">
    <citation type="journal article" date="2020" name="mSystems">
        <title>Genome- and Community-Level Interaction Insights into Carbon Utilization and Element Cycling Functions of Hydrothermarchaeota in Hydrothermal Sediment.</title>
        <authorList>
            <person name="Zhou Z."/>
            <person name="Liu Y."/>
            <person name="Xu W."/>
            <person name="Pan J."/>
            <person name="Luo Z.H."/>
            <person name="Li M."/>
        </authorList>
    </citation>
    <scope>NUCLEOTIDE SEQUENCE [LARGE SCALE GENOMIC DNA]</scope>
    <source>
        <strain evidence="3">HyVt-505</strain>
    </source>
</reference>
<dbReference type="Pfam" id="PF24681">
    <property type="entry name" value="Kelch_KLHDC2_KLHL20_DRC7"/>
    <property type="match status" value="1"/>
</dbReference>
<dbReference type="SMART" id="SM00612">
    <property type="entry name" value="Kelch"/>
    <property type="match status" value="5"/>
</dbReference>
<dbReference type="InterPro" id="IPR006652">
    <property type="entry name" value="Kelch_1"/>
</dbReference>
<gene>
    <name evidence="3" type="ORF">ENJ65_02490</name>
</gene>
<dbReference type="InterPro" id="IPR011043">
    <property type="entry name" value="Gal_Oxase/kelch_b-propeller"/>
</dbReference>
<accession>A0A832N4Y8</accession>
<keyword evidence="2" id="KW-0677">Repeat</keyword>
<dbReference type="PANTHER" id="PTHR24412:SF441">
    <property type="entry name" value="KELCH-LIKE PROTEIN 28"/>
    <property type="match status" value="1"/>
</dbReference>
<dbReference type="InterPro" id="IPR015915">
    <property type="entry name" value="Kelch-typ_b-propeller"/>
</dbReference>
<dbReference type="Gene3D" id="2.120.10.80">
    <property type="entry name" value="Kelch-type beta propeller"/>
    <property type="match status" value="2"/>
</dbReference>
<dbReference type="AlphaFoldDB" id="A0A832N4Y8"/>
<evidence type="ECO:0000313" key="3">
    <source>
        <dbReference type="EMBL" id="HHJ80482.1"/>
    </source>
</evidence>
<dbReference type="Proteomes" id="UP000885832">
    <property type="component" value="Unassembled WGS sequence"/>
</dbReference>
<organism evidence="3">
    <name type="scientific">Candidatus Tenderia electrophaga</name>
    <dbReference type="NCBI Taxonomy" id="1748243"/>
    <lineage>
        <taxon>Bacteria</taxon>
        <taxon>Pseudomonadati</taxon>
        <taxon>Pseudomonadota</taxon>
        <taxon>Gammaproteobacteria</taxon>
        <taxon>Candidatus Tenderiales</taxon>
        <taxon>Candidatus Tenderiaceae</taxon>
        <taxon>Candidatus Tenderia</taxon>
    </lineage>
</organism>
<dbReference type="SUPFAM" id="SSF117281">
    <property type="entry name" value="Kelch motif"/>
    <property type="match status" value="1"/>
</dbReference>
<dbReference type="EMBL" id="DRNF01000159">
    <property type="protein sequence ID" value="HHJ80482.1"/>
    <property type="molecule type" value="Genomic_DNA"/>
</dbReference>